<dbReference type="NCBIfam" id="TIGR01182">
    <property type="entry name" value="eda"/>
    <property type="match status" value="1"/>
</dbReference>
<accession>A0A3Q9FRS5</accession>
<name>A0A3Q9FRS5_9BACT</name>
<dbReference type="OrthoDB" id="9802667at2"/>
<dbReference type="AlphaFoldDB" id="A0A3Q9FRS5"/>
<protein>
    <submittedName>
        <fullName evidence="6">Bifunctional 4-hydroxy-2-oxoglutarate aldolase/2-dehydro-3-deoxy-phosphogluconate aldolase</fullName>
    </submittedName>
</protein>
<proteinExistence type="inferred from homology"/>
<dbReference type="PANTHER" id="PTHR30246:SF1">
    <property type="entry name" value="2-DEHYDRO-3-DEOXY-6-PHOSPHOGALACTONATE ALDOLASE-RELATED"/>
    <property type="match status" value="1"/>
</dbReference>
<dbReference type="InterPro" id="IPR000887">
    <property type="entry name" value="Aldlse_KDPG_KHG"/>
</dbReference>
<evidence type="ECO:0000256" key="1">
    <source>
        <dbReference type="ARBA" id="ARBA00004761"/>
    </source>
</evidence>
<dbReference type="InterPro" id="IPR013785">
    <property type="entry name" value="Aldolase_TIM"/>
</dbReference>
<dbReference type="RefSeq" id="WP_126619062.1">
    <property type="nucleotide sequence ID" value="NZ_CP034563.1"/>
</dbReference>
<gene>
    <name evidence="6" type="ORF">EI427_21950</name>
</gene>
<sequence length="218" mass="23251">MKNNSFSWDAFNDAPVVGIMRGVTIDTIHRIIPIYIKAGFSTVEITMNTEGATDLIAEMRSVYPQINVGAGTVCSLEDLQKAADAGAQFIVTPIINEEIFAPCKALGLPIFPGALTPTEIYKAWTLGADAVKVFPCSQFGVGYIKDVLAPLNTIKLLPTGGVDKKNIGEFFKVGAVGVGMGGSLFDKALIQPGKELELEAHFAHIKAEIKGVQEPTLA</sequence>
<keyword evidence="7" id="KW-1185">Reference proteome</keyword>
<organism evidence="6 7">
    <name type="scientific">Flammeovirga pectinis</name>
    <dbReference type="NCBI Taxonomy" id="2494373"/>
    <lineage>
        <taxon>Bacteria</taxon>
        <taxon>Pseudomonadati</taxon>
        <taxon>Bacteroidota</taxon>
        <taxon>Cytophagia</taxon>
        <taxon>Cytophagales</taxon>
        <taxon>Flammeovirgaceae</taxon>
        <taxon>Flammeovirga</taxon>
    </lineage>
</organism>
<evidence type="ECO:0000256" key="5">
    <source>
        <dbReference type="ARBA" id="ARBA00023277"/>
    </source>
</evidence>
<dbReference type="PANTHER" id="PTHR30246">
    <property type="entry name" value="2-KETO-3-DEOXY-6-PHOSPHOGLUCONATE ALDOLASE"/>
    <property type="match status" value="1"/>
</dbReference>
<reference evidence="6 7" key="1">
    <citation type="submission" date="2018-12" db="EMBL/GenBank/DDBJ databases">
        <title>Flammeovirga pectinis sp. nov., isolated from the gut of the Korean scallop, Patinopecten yessoensis.</title>
        <authorList>
            <person name="Bae J.-W."/>
            <person name="Jeong Y.-S."/>
            <person name="Kang W."/>
        </authorList>
    </citation>
    <scope>NUCLEOTIDE SEQUENCE [LARGE SCALE GENOMIC DNA]</scope>
    <source>
        <strain evidence="6 7">L12M1</strain>
    </source>
</reference>
<evidence type="ECO:0000256" key="3">
    <source>
        <dbReference type="ARBA" id="ARBA00011233"/>
    </source>
</evidence>
<dbReference type="GO" id="GO:0016829">
    <property type="term" value="F:lyase activity"/>
    <property type="evidence" value="ECO:0007669"/>
    <property type="project" value="UniProtKB-KW"/>
</dbReference>
<dbReference type="SUPFAM" id="SSF51569">
    <property type="entry name" value="Aldolase"/>
    <property type="match status" value="1"/>
</dbReference>
<keyword evidence="5" id="KW-0119">Carbohydrate metabolism</keyword>
<comment type="subunit">
    <text evidence="3">Homotrimer.</text>
</comment>
<dbReference type="Pfam" id="PF01081">
    <property type="entry name" value="Aldolase"/>
    <property type="match status" value="1"/>
</dbReference>
<dbReference type="CDD" id="cd00452">
    <property type="entry name" value="KDPG_aldolase"/>
    <property type="match status" value="1"/>
</dbReference>
<dbReference type="EMBL" id="CP034563">
    <property type="protein sequence ID" value="AZQ64892.1"/>
    <property type="molecule type" value="Genomic_DNA"/>
</dbReference>
<comment type="pathway">
    <text evidence="1">Carbohydrate acid metabolism.</text>
</comment>
<dbReference type="Proteomes" id="UP000267268">
    <property type="component" value="Chromosome 2"/>
</dbReference>
<evidence type="ECO:0000313" key="6">
    <source>
        <dbReference type="EMBL" id="AZQ64892.1"/>
    </source>
</evidence>
<evidence type="ECO:0000313" key="7">
    <source>
        <dbReference type="Proteomes" id="UP000267268"/>
    </source>
</evidence>
<dbReference type="KEGG" id="fll:EI427_21950"/>
<evidence type="ECO:0000256" key="4">
    <source>
        <dbReference type="ARBA" id="ARBA00023239"/>
    </source>
</evidence>
<evidence type="ECO:0000256" key="2">
    <source>
        <dbReference type="ARBA" id="ARBA00006906"/>
    </source>
</evidence>
<comment type="similarity">
    <text evidence="2">Belongs to the KHG/KDPG aldolase family.</text>
</comment>
<dbReference type="Gene3D" id="3.20.20.70">
    <property type="entry name" value="Aldolase class I"/>
    <property type="match status" value="1"/>
</dbReference>
<keyword evidence="4" id="KW-0456">Lyase</keyword>